<evidence type="ECO:0000256" key="5">
    <source>
        <dbReference type="ARBA" id="ARBA00022490"/>
    </source>
</evidence>
<keyword evidence="14" id="KW-1185">Reference proteome</keyword>
<feature type="coiled-coil region" evidence="9">
    <location>
        <begin position="368"/>
        <end position="442"/>
    </location>
</feature>
<protein>
    <recommendedName>
        <fullName evidence="15">Formin-binding protein 1-like</fullName>
    </recommendedName>
</protein>
<keyword evidence="6 8" id="KW-0175">Coiled coil</keyword>
<comment type="subcellular location">
    <subcellularLocation>
        <location evidence="1">Cell membrane</location>
    </subcellularLocation>
    <subcellularLocation>
        <location evidence="2">Cytoplasm</location>
    </subcellularLocation>
</comment>
<feature type="domain" description="REM-1" evidence="12">
    <location>
        <begin position="361"/>
        <end position="438"/>
    </location>
</feature>
<evidence type="ECO:0000256" key="4">
    <source>
        <dbReference type="ARBA" id="ARBA00022475"/>
    </source>
</evidence>
<dbReference type="Pfam" id="PF00611">
    <property type="entry name" value="FCH"/>
    <property type="match status" value="1"/>
</dbReference>
<dbReference type="CDD" id="cd11619">
    <property type="entry name" value="HR1_CIP4-like"/>
    <property type="match status" value="1"/>
</dbReference>
<dbReference type="InterPro" id="IPR027267">
    <property type="entry name" value="AH/BAR_dom_sf"/>
</dbReference>
<evidence type="ECO:0000256" key="3">
    <source>
        <dbReference type="ARBA" id="ARBA00009426"/>
    </source>
</evidence>
<evidence type="ECO:0000256" key="9">
    <source>
        <dbReference type="SAM" id="Coils"/>
    </source>
</evidence>
<accession>A0ABD6EI96</accession>
<dbReference type="PROSITE" id="PS51741">
    <property type="entry name" value="F_BAR"/>
    <property type="match status" value="1"/>
</dbReference>
<keyword evidence="4" id="KW-1003">Cell membrane</keyword>
<dbReference type="InterPro" id="IPR011072">
    <property type="entry name" value="HR1_rho-bd"/>
</dbReference>
<feature type="compositionally biased region" description="Polar residues" evidence="10">
    <location>
        <begin position="508"/>
        <end position="523"/>
    </location>
</feature>
<dbReference type="Pfam" id="PF25610">
    <property type="entry name" value="HR1_TOCA"/>
    <property type="match status" value="1"/>
</dbReference>
<evidence type="ECO:0000256" key="6">
    <source>
        <dbReference type="ARBA" id="ARBA00023054"/>
    </source>
</evidence>
<dbReference type="InterPro" id="IPR001060">
    <property type="entry name" value="FCH_dom"/>
</dbReference>
<dbReference type="Gene3D" id="2.30.30.40">
    <property type="entry name" value="SH3 Domains"/>
    <property type="match status" value="1"/>
</dbReference>
<dbReference type="InterPro" id="IPR036028">
    <property type="entry name" value="SH3-like_dom_sf"/>
</dbReference>
<feature type="compositionally biased region" description="Low complexity" evidence="10">
    <location>
        <begin position="492"/>
        <end position="507"/>
    </location>
</feature>
<evidence type="ECO:0008006" key="15">
    <source>
        <dbReference type="Google" id="ProtNLM"/>
    </source>
</evidence>
<dbReference type="SUPFAM" id="SSF50044">
    <property type="entry name" value="SH3-domain"/>
    <property type="match status" value="1"/>
</dbReference>
<evidence type="ECO:0000313" key="13">
    <source>
        <dbReference type="EMBL" id="MFH4978942.1"/>
    </source>
</evidence>
<dbReference type="EMBL" id="JBGFUD010003686">
    <property type="protein sequence ID" value="MFH4978942.1"/>
    <property type="molecule type" value="Genomic_DNA"/>
</dbReference>
<reference evidence="13 14" key="1">
    <citation type="submission" date="2024-08" db="EMBL/GenBank/DDBJ databases">
        <title>Gnathostoma spinigerum genome.</title>
        <authorList>
            <person name="Gonzalez-Bertolin B."/>
            <person name="Monzon S."/>
            <person name="Zaballos A."/>
            <person name="Jimenez P."/>
            <person name="Dekumyoy P."/>
            <person name="Varona S."/>
            <person name="Cuesta I."/>
            <person name="Sumanam S."/>
            <person name="Adisakwattana P."/>
            <person name="Gasser R.B."/>
            <person name="Hernandez-Gonzalez A."/>
            <person name="Young N.D."/>
            <person name="Perteguer M.J."/>
        </authorList>
    </citation>
    <scope>NUCLEOTIDE SEQUENCE [LARGE SCALE GENOMIC DNA]</scope>
    <source>
        <strain evidence="13">AL3</strain>
        <tissue evidence="13">Liver</tissue>
    </source>
</reference>
<name>A0ABD6EI96_9BILA</name>
<keyword evidence="7" id="KW-0472">Membrane</keyword>
<dbReference type="PANTHER" id="PTHR15735">
    <property type="entry name" value="FCH AND DOUBLE SH3 DOMAINS PROTEIN"/>
    <property type="match status" value="1"/>
</dbReference>
<dbReference type="FunFam" id="1.20.1270.60:FF:000060">
    <property type="entry name" value="Actin polymerization protein Bzz1"/>
    <property type="match status" value="1"/>
</dbReference>
<dbReference type="SMART" id="SM00055">
    <property type="entry name" value="FCH"/>
    <property type="match status" value="1"/>
</dbReference>
<dbReference type="PROSITE" id="PS51860">
    <property type="entry name" value="REM_1"/>
    <property type="match status" value="1"/>
</dbReference>
<evidence type="ECO:0000256" key="2">
    <source>
        <dbReference type="ARBA" id="ARBA00004496"/>
    </source>
</evidence>
<feature type="coiled-coil region" evidence="9">
    <location>
        <begin position="159"/>
        <end position="193"/>
    </location>
</feature>
<dbReference type="CDD" id="cd07653">
    <property type="entry name" value="F-BAR_CIP4-like"/>
    <property type="match status" value="1"/>
</dbReference>
<evidence type="ECO:0000259" key="11">
    <source>
        <dbReference type="PROSITE" id="PS51741"/>
    </source>
</evidence>
<feature type="compositionally biased region" description="Polar residues" evidence="10">
    <location>
        <begin position="482"/>
        <end position="491"/>
    </location>
</feature>
<feature type="compositionally biased region" description="Low complexity" evidence="10">
    <location>
        <begin position="465"/>
        <end position="479"/>
    </location>
</feature>
<dbReference type="GO" id="GO:0005737">
    <property type="term" value="C:cytoplasm"/>
    <property type="evidence" value="ECO:0007669"/>
    <property type="project" value="UniProtKB-SubCell"/>
</dbReference>
<dbReference type="Gene3D" id="6.10.140.470">
    <property type="match status" value="1"/>
</dbReference>
<comment type="similarity">
    <text evidence="3">Belongs to the FNBP1 family.</text>
</comment>
<dbReference type="Gene3D" id="1.20.1270.60">
    <property type="entry name" value="Arfaptin homology (AH) domain/BAR domain"/>
    <property type="match status" value="1"/>
</dbReference>
<dbReference type="Proteomes" id="UP001608902">
    <property type="component" value="Unassembled WGS sequence"/>
</dbReference>
<dbReference type="InterPro" id="IPR031160">
    <property type="entry name" value="F_BAR_dom"/>
</dbReference>
<evidence type="ECO:0000256" key="1">
    <source>
        <dbReference type="ARBA" id="ARBA00004236"/>
    </source>
</evidence>
<dbReference type="GO" id="GO:0005886">
    <property type="term" value="C:plasma membrane"/>
    <property type="evidence" value="ECO:0007669"/>
    <property type="project" value="UniProtKB-SubCell"/>
</dbReference>
<proteinExistence type="inferred from homology"/>
<feature type="region of interest" description="Disordered" evidence="10">
    <location>
        <begin position="444"/>
        <end position="523"/>
    </location>
</feature>
<evidence type="ECO:0000256" key="7">
    <source>
        <dbReference type="ARBA" id="ARBA00023136"/>
    </source>
</evidence>
<organism evidence="13 14">
    <name type="scientific">Gnathostoma spinigerum</name>
    <dbReference type="NCBI Taxonomy" id="75299"/>
    <lineage>
        <taxon>Eukaryota</taxon>
        <taxon>Metazoa</taxon>
        <taxon>Ecdysozoa</taxon>
        <taxon>Nematoda</taxon>
        <taxon>Chromadorea</taxon>
        <taxon>Rhabditida</taxon>
        <taxon>Spirurina</taxon>
        <taxon>Gnathostomatomorpha</taxon>
        <taxon>Gnathostomatoidea</taxon>
        <taxon>Gnathostomatidae</taxon>
        <taxon>Gnathostoma</taxon>
    </lineage>
</organism>
<evidence type="ECO:0000256" key="8">
    <source>
        <dbReference type="PROSITE-ProRule" id="PRU01077"/>
    </source>
</evidence>
<sequence length="622" mass="69643">MTASSANWCDLWDQVDALSYHTQKGIEYLEKYGNFLKERASIEDEYAAKLRALAKKNFGKKKEDDDSIKAFTYFSSFLALLREMENVAGQHEMIAEGLRKEIQPDLMTKCASLRSNRKDYLSDIHNANSDLNTSVESMFKSYKNYGKAFKEAEAAHLKYDKAEKNMDLSRADLEKAKNNASVRTQLCEEAKQNYAHALQALNERQHKHYTEVIPKLLEKLRAVDEERIECTRRFMERSIDTETKVMSIMQRCYDDMRSSVSQISPAKDSATVVEQLRSGYARPQPFPFEDFGSPSAIVTNEGTSASDSPASATLKRGVLSGSGMRNGTARSIPRKASMHQKLFGGGSSNHHHKESNSDYHCYPPQQKCRHLQKKIQECEKDIATKEQSRDGLIKMLHVYKDNPNLGNAADVDRQIGVYKMELENLNQKLAKYKNLLIEAQSELNVPPPSARSADPPQRPPPPPQSALSSPSQSQTSPRQCVTPLSATTQRTSYSDESASSDGSAALSNRQKSPNRSIKESGNTTITAPLVEKSEVYEECQMPALGVCTAVYSFEGGSEGTIPMTEGDEMLLIEKDEGDGWTRVDWTSRFRTAQTRSVCPTQLEVCRDTVLLPRLSSVGFEDI</sequence>
<dbReference type="AlphaFoldDB" id="A0ABD6EI96"/>
<dbReference type="SUPFAM" id="SSF103657">
    <property type="entry name" value="BAR/IMD domain-like"/>
    <property type="match status" value="1"/>
</dbReference>
<gene>
    <name evidence="13" type="ORF">AB6A40_005651</name>
</gene>
<dbReference type="CDD" id="cd11911">
    <property type="entry name" value="SH3_CIP4-like"/>
    <property type="match status" value="1"/>
</dbReference>
<dbReference type="InterPro" id="IPR057870">
    <property type="entry name" value="HR1_TOCA"/>
</dbReference>
<comment type="caution">
    <text evidence="13">The sequence shown here is derived from an EMBL/GenBank/DDBJ whole genome shotgun (WGS) entry which is preliminary data.</text>
</comment>
<keyword evidence="5" id="KW-0963">Cytoplasm</keyword>
<evidence type="ECO:0000313" key="14">
    <source>
        <dbReference type="Proteomes" id="UP001608902"/>
    </source>
</evidence>
<feature type="domain" description="F-BAR" evidence="11">
    <location>
        <begin position="1"/>
        <end position="268"/>
    </location>
</feature>
<evidence type="ECO:0000259" key="12">
    <source>
        <dbReference type="PROSITE" id="PS51860"/>
    </source>
</evidence>
<dbReference type="PANTHER" id="PTHR15735:SF12">
    <property type="entry name" value="CDC42-INTERACTING PROTEIN 4, ISOFORM B"/>
    <property type="match status" value="1"/>
</dbReference>
<evidence type="ECO:0000256" key="10">
    <source>
        <dbReference type="SAM" id="MobiDB-lite"/>
    </source>
</evidence>